<dbReference type="SUPFAM" id="SSF50156">
    <property type="entry name" value="PDZ domain-like"/>
    <property type="match status" value="1"/>
</dbReference>
<dbReference type="EMBL" id="JARHUD010000001">
    <property type="protein sequence ID" value="MDF2094753.1"/>
    <property type="molecule type" value="Genomic_DNA"/>
</dbReference>
<dbReference type="InterPro" id="IPR036034">
    <property type="entry name" value="PDZ_sf"/>
</dbReference>
<dbReference type="PANTHER" id="PTHR42837:SF2">
    <property type="entry name" value="MEMBRANE METALLOPROTEASE ARASP2, CHLOROPLASTIC-RELATED"/>
    <property type="match status" value="1"/>
</dbReference>
<keyword evidence="5 11" id="KW-0812">Transmembrane</keyword>
<reference evidence="14 15" key="1">
    <citation type="submission" date="2023-03" db="EMBL/GenBank/DDBJ databases">
        <title>Fodinicurvata sp. CAU 1616 isolated from sea sendiment.</title>
        <authorList>
            <person name="Kim W."/>
        </authorList>
    </citation>
    <scope>NUCLEOTIDE SEQUENCE [LARGE SCALE GENOMIC DNA]</scope>
    <source>
        <strain evidence="14 15">CAU 1616</strain>
    </source>
</reference>
<comment type="caution">
    <text evidence="14">The sequence shown here is derived from an EMBL/GenBank/DDBJ whole genome shotgun (WGS) entry which is preliminary data.</text>
</comment>
<dbReference type="GO" id="GO:0008237">
    <property type="term" value="F:metallopeptidase activity"/>
    <property type="evidence" value="ECO:0007669"/>
    <property type="project" value="UniProtKB-KW"/>
</dbReference>
<dbReference type="Pfam" id="PF17820">
    <property type="entry name" value="PDZ_6"/>
    <property type="match status" value="1"/>
</dbReference>
<dbReference type="EC" id="3.4.24.-" evidence="11"/>
<keyword evidence="10 11" id="KW-0472">Membrane</keyword>
<feature type="domain" description="PDZ" evidence="13">
    <location>
        <begin position="166"/>
        <end position="196"/>
    </location>
</feature>
<dbReference type="PANTHER" id="PTHR42837">
    <property type="entry name" value="REGULATOR OF SIGMA-E PROTEASE RSEP"/>
    <property type="match status" value="1"/>
</dbReference>
<proteinExistence type="inferred from homology"/>
<feature type="compositionally biased region" description="Gly residues" evidence="12">
    <location>
        <begin position="98"/>
        <end position="108"/>
    </location>
</feature>
<dbReference type="SMART" id="SM00228">
    <property type="entry name" value="PDZ"/>
    <property type="match status" value="1"/>
</dbReference>
<protein>
    <recommendedName>
        <fullName evidence="11">Zinc metalloprotease</fullName>
        <ecNumber evidence="11">3.4.24.-</ecNumber>
    </recommendedName>
</protein>
<comment type="similarity">
    <text evidence="3 11">Belongs to the peptidase M50B family.</text>
</comment>
<feature type="transmembrane region" description="Helical" evidence="11">
    <location>
        <begin position="6"/>
        <end position="25"/>
    </location>
</feature>
<keyword evidence="6 11" id="KW-0378">Hydrolase</keyword>
<keyword evidence="4" id="KW-0645">Protease</keyword>
<evidence type="ECO:0000256" key="2">
    <source>
        <dbReference type="ARBA" id="ARBA00004141"/>
    </source>
</evidence>
<keyword evidence="8 11" id="KW-1133">Transmembrane helix</keyword>
<dbReference type="NCBIfam" id="TIGR00054">
    <property type="entry name" value="RIP metalloprotease RseP"/>
    <property type="match status" value="1"/>
</dbReference>
<evidence type="ECO:0000256" key="1">
    <source>
        <dbReference type="ARBA" id="ARBA00001947"/>
    </source>
</evidence>
<feature type="transmembrane region" description="Helical" evidence="11">
    <location>
        <begin position="134"/>
        <end position="158"/>
    </location>
</feature>
<keyword evidence="7 11" id="KW-0862">Zinc</keyword>
<gene>
    <name evidence="14" type="primary">rseP</name>
    <name evidence="14" type="ORF">P2G67_02040</name>
</gene>
<evidence type="ECO:0000256" key="4">
    <source>
        <dbReference type="ARBA" id="ARBA00022670"/>
    </source>
</evidence>
<accession>A0ABT5YIJ3</accession>
<evidence type="ECO:0000259" key="13">
    <source>
        <dbReference type="PROSITE" id="PS50106"/>
    </source>
</evidence>
<dbReference type="Proteomes" id="UP001215503">
    <property type="component" value="Unassembled WGS sequence"/>
</dbReference>
<dbReference type="Gene3D" id="2.30.42.10">
    <property type="match status" value="1"/>
</dbReference>
<keyword evidence="11" id="KW-0479">Metal-binding</keyword>
<feature type="transmembrane region" description="Helical" evidence="11">
    <location>
        <begin position="310"/>
        <end position="335"/>
    </location>
</feature>
<feature type="transmembrane region" description="Helical" evidence="11">
    <location>
        <begin position="365"/>
        <end position="383"/>
    </location>
</feature>
<comment type="subcellular location">
    <subcellularLocation>
        <location evidence="2">Membrane</location>
        <topology evidence="2">Multi-pass membrane protein</topology>
    </subcellularLocation>
</comment>
<evidence type="ECO:0000313" key="14">
    <source>
        <dbReference type="EMBL" id="MDF2094753.1"/>
    </source>
</evidence>
<evidence type="ECO:0000256" key="10">
    <source>
        <dbReference type="ARBA" id="ARBA00023136"/>
    </source>
</evidence>
<evidence type="ECO:0000256" key="6">
    <source>
        <dbReference type="ARBA" id="ARBA00022801"/>
    </source>
</evidence>
<dbReference type="RefSeq" id="WP_275819513.1">
    <property type="nucleotide sequence ID" value="NZ_JARHUD010000001.1"/>
</dbReference>
<dbReference type="CDD" id="cd23081">
    <property type="entry name" value="cpPDZ_EcRseP-like"/>
    <property type="match status" value="1"/>
</dbReference>
<evidence type="ECO:0000256" key="7">
    <source>
        <dbReference type="ARBA" id="ARBA00022833"/>
    </source>
</evidence>
<evidence type="ECO:0000256" key="12">
    <source>
        <dbReference type="SAM" id="MobiDB-lite"/>
    </source>
</evidence>
<dbReference type="PROSITE" id="PS50106">
    <property type="entry name" value="PDZ"/>
    <property type="match status" value="1"/>
</dbReference>
<evidence type="ECO:0000256" key="9">
    <source>
        <dbReference type="ARBA" id="ARBA00023049"/>
    </source>
</evidence>
<name>A0ABT5YIJ3_9PROT</name>
<sequence length="400" mass="43442">MDLLNLIGDYLIPFLVILTILVFIHEMGHYLAARRCGVKIEAFSIGFGPELFGWYDKQGTRWKVSAVPLGGYVKMFGDADVTSRPAPSASKAEANSGGQAGEETGGWASGVERPLTDEERAVSFHHKTLGQRTFIVAAGPAANFIFAAVLLTGFFAFIGQPTTPPVIGQVLENSAAEVADIRSGDRILEVNGNRIERFEQIQRAVQLNLDQPLEILVERDGQQVPLTATPEIVDQEDNFGNVHRMARLGVGASGTEYVRYGPGEALWRAGEETVSLTAATLRALGQIVTGVRSTDELGGPVRIAEMSGHVAMAGIISVAWFMAVLSINLGLINLFPVPMLDGGHLLFYAVEAVRGRPLGERAQELGFRIGLALVVMLFVFVTWNDLTRLQFFNFLVGWIS</sequence>
<keyword evidence="15" id="KW-1185">Reference proteome</keyword>
<dbReference type="InterPro" id="IPR008915">
    <property type="entry name" value="Peptidase_M50"/>
</dbReference>
<feature type="region of interest" description="Disordered" evidence="12">
    <location>
        <begin position="84"/>
        <end position="110"/>
    </location>
</feature>
<dbReference type="CDD" id="cd06163">
    <property type="entry name" value="S2P-M50_PDZ_RseP-like"/>
    <property type="match status" value="1"/>
</dbReference>
<dbReference type="Pfam" id="PF02163">
    <property type="entry name" value="Peptidase_M50"/>
    <property type="match status" value="1"/>
</dbReference>
<evidence type="ECO:0000256" key="8">
    <source>
        <dbReference type="ARBA" id="ARBA00022989"/>
    </source>
</evidence>
<comment type="cofactor">
    <cofactor evidence="1 11">
        <name>Zn(2+)</name>
        <dbReference type="ChEBI" id="CHEBI:29105"/>
    </cofactor>
</comment>
<dbReference type="InterPro" id="IPR001478">
    <property type="entry name" value="PDZ"/>
</dbReference>
<dbReference type="InterPro" id="IPR041489">
    <property type="entry name" value="PDZ_6"/>
</dbReference>
<dbReference type="InterPro" id="IPR004387">
    <property type="entry name" value="Pept_M50_Zn"/>
</dbReference>
<evidence type="ECO:0000313" key="15">
    <source>
        <dbReference type="Proteomes" id="UP001215503"/>
    </source>
</evidence>
<keyword evidence="9 11" id="KW-0482">Metalloprotease</keyword>
<evidence type="ECO:0000256" key="11">
    <source>
        <dbReference type="RuleBase" id="RU362031"/>
    </source>
</evidence>
<evidence type="ECO:0000256" key="3">
    <source>
        <dbReference type="ARBA" id="ARBA00007931"/>
    </source>
</evidence>
<evidence type="ECO:0000256" key="5">
    <source>
        <dbReference type="ARBA" id="ARBA00022692"/>
    </source>
</evidence>
<organism evidence="14 15">
    <name type="scientific">Aquibaculum arenosum</name>
    <dbReference type="NCBI Taxonomy" id="3032591"/>
    <lineage>
        <taxon>Bacteria</taxon>
        <taxon>Pseudomonadati</taxon>
        <taxon>Pseudomonadota</taxon>
        <taxon>Alphaproteobacteria</taxon>
        <taxon>Rhodospirillales</taxon>
        <taxon>Rhodovibrionaceae</taxon>
        <taxon>Aquibaculum</taxon>
    </lineage>
</organism>